<protein>
    <submittedName>
        <fullName evidence="2">Uncharacterized protein</fullName>
    </submittedName>
</protein>
<gene>
    <name evidence="2" type="ORF">E2C01_030692</name>
</gene>
<dbReference type="EMBL" id="VSRR010003718">
    <property type="protein sequence ID" value="MPC37218.1"/>
    <property type="molecule type" value="Genomic_DNA"/>
</dbReference>
<evidence type="ECO:0000313" key="3">
    <source>
        <dbReference type="Proteomes" id="UP000324222"/>
    </source>
</evidence>
<feature type="region of interest" description="Disordered" evidence="1">
    <location>
        <begin position="75"/>
        <end position="122"/>
    </location>
</feature>
<dbReference type="AlphaFoldDB" id="A0A5B7EVZ1"/>
<proteinExistence type="predicted"/>
<name>A0A5B7EVZ1_PORTR</name>
<evidence type="ECO:0000313" key="2">
    <source>
        <dbReference type="EMBL" id="MPC37218.1"/>
    </source>
</evidence>
<organism evidence="2 3">
    <name type="scientific">Portunus trituberculatus</name>
    <name type="common">Swimming crab</name>
    <name type="synonym">Neptunus trituberculatus</name>
    <dbReference type="NCBI Taxonomy" id="210409"/>
    <lineage>
        <taxon>Eukaryota</taxon>
        <taxon>Metazoa</taxon>
        <taxon>Ecdysozoa</taxon>
        <taxon>Arthropoda</taxon>
        <taxon>Crustacea</taxon>
        <taxon>Multicrustacea</taxon>
        <taxon>Malacostraca</taxon>
        <taxon>Eumalacostraca</taxon>
        <taxon>Eucarida</taxon>
        <taxon>Decapoda</taxon>
        <taxon>Pleocyemata</taxon>
        <taxon>Brachyura</taxon>
        <taxon>Eubrachyura</taxon>
        <taxon>Portunoidea</taxon>
        <taxon>Portunidae</taxon>
        <taxon>Portuninae</taxon>
        <taxon>Portunus</taxon>
    </lineage>
</organism>
<keyword evidence="3" id="KW-1185">Reference proteome</keyword>
<evidence type="ECO:0000256" key="1">
    <source>
        <dbReference type="SAM" id="MobiDB-lite"/>
    </source>
</evidence>
<reference evidence="2 3" key="1">
    <citation type="submission" date="2019-05" db="EMBL/GenBank/DDBJ databases">
        <title>Another draft genome of Portunus trituberculatus and its Hox gene families provides insights of decapod evolution.</title>
        <authorList>
            <person name="Jeong J.-H."/>
            <person name="Song I."/>
            <person name="Kim S."/>
            <person name="Choi T."/>
            <person name="Kim D."/>
            <person name="Ryu S."/>
            <person name="Kim W."/>
        </authorList>
    </citation>
    <scope>NUCLEOTIDE SEQUENCE [LARGE SCALE GENOMIC DNA]</scope>
    <source>
        <tissue evidence="2">Muscle</tissue>
    </source>
</reference>
<sequence>MKERISCSFSLSCRRMNGGLGNVVKVNCGKPDVTMVSRTCFCHGLKGQGDECLLKIMARLLAKRHQAGVVDRLCSGGGGGGGDVGVTTDGGRPPLSSTQGSPGRGGVKDTETVSAHYGRLHS</sequence>
<feature type="compositionally biased region" description="Gly residues" evidence="1">
    <location>
        <begin position="75"/>
        <end position="84"/>
    </location>
</feature>
<accession>A0A5B7EVZ1</accession>
<dbReference type="Proteomes" id="UP000324222">
    <property type="component" value="Unassembled WGS sequence"/>
</dbReference>
<comment type="caution">
    <text evidence="2">The sequence shown here is derived from an EMBL/GenBank/DDBJ whole genome shotgun (WGS) entry which is preliminary data.</text>
</comment>